<dbReference type="Proteomes" id="UP000246702">
    <property type="component" value="Unassembled WGS sequence"/>
</dbReference>
<proteinExistence type="predicted"/>
<protein>
    <submittedName>
        <fullName evidence="2">Uncharacterized protein</fullName>
    </submittedName>
</protein>
<dbReference type="AlphaFoldDB" id="A0A317WHJ7"/>
<keyword evidence="3" id="KW-1185">Reference proteome</keyword>
<comment type="caution">
    <text evidence="2">The sequence shown here is derived from an EMBL/GenBank/DDBJ whole genome shotgun (WGS) entry which is preliminary data.</text>
</comment>
<evidence type="ECO:0000313" key="3">
    <source>
        <dbReference type="Proteomes" id="UP000246702"/>
    </source>
</evidence>
<dbReference type="EMBL" id="MSFK01000016">
    <property type="protein sequence ID" value="PWY85739.1"/>
    <property type="molecule type" value="Genomic_DNA"/>
</dbReference>
<sequence>MELVARKAPHCLYKVPSRMTPHQEKEFWSHDDTITFIVVPSPPPPPRPPPSDSIRFSLITTLNPGINSRHDGERQKSIPAMDGGIDPSNGGWRRGQNRHIEFG</sequence>
<accession>A0A317WHJ7</accession>
<evidence type="ECO:0000256" key="1">
    <source>
        <dbReference type="SAM" id="MobiDB-lite"/>
    </source>
</evidence>
<dbReference type="RefSeq" id="XP_025466756.1">
    <property type="nucleotide sequence ID" value="XM_025617759.1"/>
</dbReference>
<organism evidence="2 3">
    <name type="scientific">Aspergillus sclerotioniger CBS 115572</name>
    <dbReference type="NCBI Taxonomy" id="1450535"/>
    <lineage>
        <taxon>Eukaryota</taxon>
        <taxon>Fungi</taxon>
        <taxon>Dikarya</taxon>
        <taxon>Ascomycota</taxon>
        <taxon>Pezizomycotina</taxon>
        <taxon>Eurotiomycetes</taxon>
        <taxon>Eurotiomycetidae</taxon>
        <taxon>Eurotiales</taxon>
        <taxon>Aspergillaceae</taxon>
        <taxon>Aspergillus</taxon>
        <taxon>Aspergillus subgen. Circumdati</taxon>
    </lineage>
</organism>
<gene>
    <name evidence="2" type="ORF">BO94DRAFT_95696</name>
</gene>
<dbReference type="GeneID" id="37119902"/>
<evidence type="ECO:0000313" key="2">
    <source>
        <dbReference type="EMBL" id="PWY85739.1"/>
    </source>
</evidence>
<name>A0A317WHJ7_9EURO</name>
<feature type="region of interest" description="Disordered" evidence="1">
    <location>
        <begin position="63"/>
        <end position="103"/>
    </location>
</feature>
<reference evidence="2 3" key="1">
    <citation type="submission" date="2016-12" db="EMBL/GenBank/DDBJ databases">
        <title>The genomes of Aspergillus section Nigri reveals drivers in fungal speciation.</title>
        <authorList>
            <consortium name="DOE Joint Genome Institute"/>
            <person name="Vesth T.C."/>
            <person name="Nybo J."/>
            <person name="Theobald S."/>
            <person name="Brandl J."/>
            <person name="Frisvad J.C."/>
            <person name="Nielsen K.F."/>
            <person name="Lyhne E.K."/>
            <person name="Kogle M.E."/>
            <person name="Kuo A."/>
            <person name="Riley R."/>
            <person name="Clum A."/>
            <person name="Nolan M."/>
            <person name="Lipzen A."/>
            <person name="Salamov A."/>
            <person name="Henrissat B."/>
            <person name="Wiebenga A."/>
            <person name="De Vries R.P."/>
            <person name="Grigoriev I.V."/>
            <person name="Mortensen U.H."/>
            <person name="Andersen M.R."/>
            <person name="Baker S.E."/>
        </authorList>
    </citation>
    <scope>NUCLEOTIDE SEQUENCE [LARGE SCALE GENOMIC DNA]</scope>
    <source>
        <strain evidence="2 3">CBS 115572</strain>
    </source>
</reference>